<evidence type="ECO:0000259" key="10">
    <source>
        <dbReference type="Pfam" id="PF01490"/>
    </source>
</evidence>
<evidence type="ECO:0000256" key="6">
    <source>
        <dbReference type="ARBA" id="ARBA00022989"/>
    </source>
</evidence>
<comment type="similarity">
    <text evidence="2">Belongs to the amino acid/polyamine transporter 2 family.</text>
</comment>
<feature type="region of interest" description="Disordered" evidence="8">
    <location>
        <begin position="445"/>
        <end position="501"/>
    </location>
</feature>
<feature type="transmembrane region" description="Helical" evidence="9">
    <location>
        <begin position="343"/>
        <end position="363"/>
    </location>
</feature>
<dbReference type="GO" id="GO:0015179">
    <property type="term" value="F:L-amino acid transmembrane transporter activity"/>
    <property type="evidence" value="ECO:0007669"/>
    <property type="project" value="TreeGrafter"/>
</dbReference>
<reference evidence="12" key="1">
    <citation type="submission" date="2021-02" db="EMBL/GenBank/DDBJ databases">
        <authorList>
            <person name="Dougan E. K."/>
            <person name="Rhodes N."/>
            <person name="Thang M."/>
            <person name="Chan C."/>
        </authorList>
    </citation>
    <scope>NUCLEOTIDE SEQUENCE</scope>
</reference>
<protein>
    <recommendedName>
        <fullName evidence="10">Amino acid transporter transmembrane domain-containing protein</fullName>
    </recommendedName>
</protein>
<dbReference type="Pfam" id="PF01490">
    <property type="entry name" value="Aa_trans"/>
    <property type="match status" value="1"/>
</dbReference>
<feature type="transmembrane region" description="Helical" evidence="9">
    <location>
        <begin position="274"/>
        <end position="296"/>
    </location>
</feature>
<dbReference type="EMBL" id="CAJNNV010017536">
    <property type="protein sequence ID" value="CAE8605214.1"/>
    <property type="molecule type" value="Genomic_DNA"/>
</dbReference>
<dbReference type="EMBL" id="CAJNNW010027941">
    <property type="protein sequence ID" value="CAE8693899.1"/>
    <property type="molecule type" value="Genomic_DNA"/>
</dbReference>
<dbReference type="Proteomes" id="UP000654075">
    <property type="component" value="Unassembled WGS sequence"/>
</dbReference>
<feature type="transmembrane region" description="Helical" evidence="9">
    <location>
        <begin position="157"/>
        <end position="176"/>
    </location>
</feature>
<name>A0A813K3H2_POLGL</name>
<dbReference type="AlphaFoldDB" id="A0A813K3H2"/>
<evidence type="ECO:0000256" key="7">
    <source>
        <dbReference type="ARBA" id="ARBA00023136"/>
    </source>
</evidence>
<feature type="region of interest" description="Disordered" evidence="8">
    <location>
        <begin position="396"/>
        <end position="420"/>
    </location>
</feature>
<keyword evidence="6 9" id="KW-1133">Transmembrane helix</keyword>
<dbReference type="PANTHER" id="PTHR22950">
    <property type="entry name" value="AMINO ACID TRANSPORTER"/>
    <property type="match status" value="1"/>
</dbReference>
<evidence type="ECO:0000256" key="5">
    <source>
        <dbReference type="ARBA" id="ARBA00022970"/>
    </source>
</evidence>
<keyword evidence="5" id="KW-0029">Amino-acid transport</keyword>
<feature type="transmembrane region" description="Helical" evidence="9">
    <location>
        <begin position="369"/>
        <end position="388"/>
    </location>
</feature>
<feature type="domain" description="Amino acid transporter transmembrane" evidence="10">
    <location>
        <begin position="13"/>
        <end position="395"/>
    </location>
</feature>
<evidence type="ECO:0000313" key="11">
    <source>
        <dbReference type="EMBL" id="CAE8605214.1"/>
    </source>
</evidence>
<feature type="transmembrane region" description="Helical" evidence="9">
    <location>
        <begin position="512"/>
        <end position="533"/>
    </location>
</feature>
<feature type="transmembrane region" description="Helical" evidence="9">
    <location>
        <begin position="39"/>
        <end position="63"/>
    </location>
</feature>
<keyword evidence="4 9" id="KW-0812">Transmembrane</keyword>
<evidence type="ECO:0000313" key="12">
    <source>
        <dbReference type="EMBL" id="CAE8693899.1"/>
    </source>
</evidence>
<sequence>MAWRASTSWPLASASLCLCCGMLGVGALAMPHLFVLCGPLWGVLLLGLFAANSTCMTVVLLSSAPRAASYEEATRMLLGRRAELFLASNILAANVGTCAAYLSVAGDRLVGALHFWLGADGQPWPSAARAAVIGSCALFALPLAAPRKLWATRWPSAISLAMAIGACVAIAAASLSSPPSPRDPQVLVSHSRWQDGFRAVPVCCFAFSAMSQVYPAYSELPAQDRSPGQMLLASTGASAVAGSVYILVGLPAAAHFGADTQPDVLANFEQTQAALFHCLGAAYAVACVLGLPLMLFPARRSLQCLISASLPSPGGSPDSQSGLVQGEQGDPAWMGPWAQAMQAALLLAAALVIAQAGGFLVILDVIGSLSAIAVDVVLPGLLFLRSTACPETAIRSRYNDDNNNSNNNSRYNNDNTTTATTTTTTTTAHYLRAICLSTAVSQQQEEQRQPQQQQQRKNNITTRTPSQQQLIPQAAQRQQQQLSEFPRAEQHAQAVDSPLQQPQTKDLRCRRFLVKCLIVIGSCAGIASFGLSLQADLQKNCF</sequence>
<feature type="transmembrane region" description="Helical" evidence="9">
    <location>
        <begin position="229"/>
        <end position="254"/>
    </location>
</feature>
<keyword evidence="14" id="KW-1185">Reference proteome</keyword>
<dbReference type="Proteomes" id="UP000626109">
    <property type="component" value="Unassembled WGS sequence"/>
</dbReference>
<evidence type="ECO:0000256" key="8">
    <source>
        <dbReference type="SAM" id="MobiDB-lite"/>
    </source>
</evidence>
<evidence type="ECO:0000313" key="14">
    <source>
        <dbReference type="Proteomes" id="UP000654075"/>
    </source>
</evidence>
<evidence type="ECO:0000256" key="4">
    <source>
        <dbReference type="ARBA" id="ARBA00022692"/>
    </source>
</evidence>
<keyword evidence="7 9" id="KW-0472">Membrane</keyword>
<evidence type="ECO:0000256" key="3">
    <source>
        <dbReference type="ARBA" id="ARBA00022448"/>
    </source>
</evidence>
<feature type="compositionally biased region" description="Low complexity" evidence="8">
    <location>
        <begin position="465"/>
        <end position="483"/>
    </location>
</feature>
<evidence type="ECO:0000256" key="1">
    <source>
        <dbReference type="ARBA" id="ARBA00004141"/>
    </source>
</evidence>
<feature type="transmembrane region" description="Helical" evidence="9">
    <location>
        <begin position="196"/>
        <end position="217"/>
    </location>
</feature>
<dbReference type="GO" id="GO:0016020">
    <property type="term" value="C:membrane"/>
    <property type="evidence" value="ECO:0007669"/>
    <property type="project" value="UniProtKB-SubCell"/>
</dbReference>
<dbReference type="PANTHER" id="PTHR22950:SF458">
    <property type="entry name" value="SODIUM-COUPLED NEUTRAL AMINO ACID TRANSPORTER 11-RELATED"/>
    <property type="match status" value="1"/>
</dbReference>
<feature type="transmembrane region" description="Helical" evidence="9">
    <location>
        <begin position="84"/>
        <end position="104"/>
    </location>
</feature>
<feature type="transmembrane region" description="Helical" evidence="9">
    <location>
        <begin position="124"/>
        <end position="145"/>
    </location>
</feature>
<evidence type="ECO:0000313" key="13">
    <source>
        <dbReference type="Proteomes" id="UP000626109"/>
    </source>
</evidence>
<organism evidence="12 13">
    <name type="scientific">Polarella glacialis</name>
    <name type="common">Dinoflagellate</name>
    <dbReference type="NCBI Taxonomy" id="89957"/>
    <lineage>
        <taxon>Eukaryota</taxon>
        <taxon>Sar</taxon>
        <taxon>Alveolata</taxon>
        <taxon>Dinophyceae</taxon>
        <taxon>Suessiales</taxon>
        <taxon>Suessiaceae</taxon>
        <taxon>Polarella</taxon>
    </lineage>
</organism>
<evidence type="ECO:0000256" key="2">
    <source>
        <dbReference type="ARBA" id="ARBA00008066"/>
    </source>
</evidence>
<proteinExistence type="inferred from homology"/>
<comment type="subcellular location">
    <subcellularLocation>
        <location evidence="1">Membrane</location>
        <topology evidence="1">Multi-pass membrane protein</topology>
    </subcellularLocation>
</comment>
<feature type="compositionally biased region" description="Low complexity" evidence="8">
    <location>
        <begin position="401"/>
        <end position="420"/>
    </location>
</feature>
<evidence type="ECO:0000256" key="9">
    <source>
        <dbReference type="SAM" id="Phobius"/>
    </source>
</evidence>
<dbReference type="InterPro" id="IPR013057">
    <property type="entry name" value="AA_transpt_TM"/>
</dbReference>
<comment type="caution">
    <text evidence="12">The sequence shown here is derived from an EMBL/GenBank/DDBJ whole genome shotgun (WGS) entry which is preliminary data.</text>
</comment>
<accession>A0A813K3H2</accession>
<keyword evidence="3" id="KW-0813">Transport</keyword>
<gene>
    <name evidence="11" type="ORF">PGLA1383_LOCUS23333</name>
    <name evidence="12" type="ORF">PGLA2088_LOCUS28588</name>
</gene>